<dbReference type="InterPro" id="IPR036974">
    <property type="entry name" value="PUA_sf"/>
</dbReference>
<evidence type="ECO:0000256" key="3">
    <source>
        <dbReference type="ARBA" id="ARBA00022552"/>
    </source>
</evidence>
<dbReference type="InterPro" id="IPR002478">
    <property type="entry name" value="PUA"/>
</dbReference>
<dbReference type="Gene3D" id="2.30.130.10">
    <property type="entry name" value="PUA domain"/>
    <property type="match status" value="1"/>
</dbReference>
<dbReference type="PANTHER" id="PTHR42873:SF1">
    <property type="entry name" value="S-ADENOSYLMETHIONINE-DEPENDENT METHYLTRANSFERASE DOMAIN-CONTAINING PROTEIN"/>
    <property type="match status" value="1"/>
</dbReference>
<dbReference type="CDD" id="cd02440">
    <property type="entry name" value="AdoMet_MTases"/>
    <property type="match status" value="1"/>
</dbReference>
<dbReference type="InterPro" id="IPR025714">
    <property type="entry name" value="Methyltranfer_dom"/>
</dbReference>
<dbReference type="Gene3D" id="3.30.750.80">
    <property type="entry name" value="RNA methyltransferase domain (HRMD) like"/>
    <property type="match status" value="1"/>
</dbReference>
<dbReference type="Pfam" id="PF13847">
    <property type="entry name" value="Methyltransf_31"/>
    <property type="match status" value="1"/>
</dbReference>
<keyword evidence="2" id="KW-0963">Cytoplasm</keyword>
<reference evidence="10 11" key="1">
    <citation type="submission" date="2013-12" db="EMBL/GenBank/DDBJ databases">
        <authorList>
            <person name="Stott M."/>
        </authorList>
    </citation>
    <scope>NUCLEOTIDE SEQUENCE [LARGE SCALE GENOMIC DNA]</scope>
    <source>
        <strain evidence="10 11">K22</strain>
    </source>
</reference>
<dbReference type="SMART" id="SM00359">
    <property type="entry name" value="PUA"/>
    <property type="match status" value="1"/>
</dbReference>
<dbReference type="EMBL" id="CBXV010000008">
    <property type="protein sequence ID" value="CDM66869.1"/>
    <property type="molecule type" value="Genomic_DNA"/>
</dbReference>
<dbReference type="GO" id="GO:0008168">
    <property type="term" value="F:methyltransferase activity"/>
    <property type="evidence" value="ECO:0007669"/>
    <property type="project" value="UniProtKB-KW"/>
</dbReference>
<keyword evidence="3" id="KW-0698">rRNA processing</keyword>
<proteinExistence type="inferred from homology"/>
<evidence type="ECO:0000313" key="11">
    <source>
        <dbReference type="Proteomes" id="UP000031518"/>
    </source>
</evidence>
<keyword evidence="6" id="KW-0949">S-adenosyl-L-methionine</keyword>
<sequence>MAQGGTIIISPRGAALVRAGHLWVYRSELRKVEAEGGSVVRVRDERGRFIGRALYSDRSEIALRLLTMRDEEIDRAWWQKRLRAAIGRRAGLERACDAFRLVYSEGDLLPSLIVDRYRDLLVMQTLAQGTERLKSLFVELLVEELAPRVIIERNDVRVRELEGLDQRAGVLYGEAMDSIEILQHGVRFRILPLSGQKTGAFLDQRENHLAARRYAHGRALDCFTFNGAFALHMAPACASVLGLDISEEAIEAARANAELNGLRNVEFRVANVFDALREFESQGERFDTIVLDPPAFAKNRASVPAAMRGYKEINLRALKLLNVGGVLITCTCSHHMTEHLFLEIIADAAADARRRVQIIEKRTQSSDHPVLVGVPETLYLKCLILRVIE</sequence>
<dbReference type="AlphaFoldDB" id="A0A0B6X2V0"/>
<dbReference type="GO" id="GO:0006364">
    <property type="term" value="P:rRNA processing"/>
    <property type="evidence" value="ECO:0007669"/>
    <property type="project" value="UniProtKB-KW"/>
</dbReference>
<dbReference type="Gene3D" id="3.40.50.150">
    <property type="entry name" value="Vaccinia Virus protein VP39"/>
    <property type="match status" value="1"/>
</dbReference>
<dbReference type="InterPro" id="IPR041532">
    <property type="entry name" value="RlmI-like_PUA"/>
</dbReference>
<evidence type="ECO:0000256" key="7">
    <source>
        <dbReference type="ARBA" id="ARBA00022884"/>
    </source>
</evidence>
<dbReference type="Proteomes" id="UP000031518">
    <property type="component" value="Unassembled WGS sequence"/>
</dbReference>
<keyword evidence="7" id="KW-0694">RNA-binding</keyword>
<dbReference type="GO" id="GO:0032259">
    <property type="term" value="P:methylation"/>
    <property type="evidence" value="ECO:0007669"/>
    <property type="project" value="UniProtKB-KW"/>
</dbReference>
<dbReference type="OrthoDB" id="9805492at2"/>
<dbReference type="GO" id="GO:0005737">
    <property type="term" value="C:cytoplasm"/>
    <property type="evidence" value="ECO:0007669"/>
    <property type="project" value="UniProtKB-SubCell"/>
</dbReference>
<dbReference type="SUPFAM" id="SSF88697">
    <property type="entry name" value="PUA domain-like"/>
    <property type="match status" value="1"/>
</dbReference>
<evidence type="ECO:0000256" key="1">
    <source>
        <dbReference type="ARBA" id="ARBA00004496"/>
    </source>
</evidence>
<dbReference type="GO" id="GO:0003723">
    <property type="term" value="F:RNA binding"/>
    <property type="evidence" value="ECO:0007669"/>
    <property type="project" value="UniProtKB-KW"/>
</dbReference>
<evidence type="ECO:0000256" key="4">
    <source>
        <dbReference type="ARBA" id="ARBA00022603"/>
    </source>
</evidence>
<dbReference type="STRING" id="454194.PYK22_02908"/>
<dbReference type="PROSITE" id="PS50890">
    <property type="entry name" value="PUA"/>
    <property type="match status" value="1"/>
</dbReference>
<evidence type="ECO:0000259" key="9">
    <source>
        <dbReference type="SMART" id="SM00359"/>
    </source>
</evidence>
<keyword evidence="11" id="KW-1185">Reference proteome</keyword>
<dbReference type="SUPFAM" id="SSF53335">
    <property type="entry name" value="S-adenosyl-L-methionine-dependent methyltransferases"/>
    <property type="match status" value="1"/>
</dbReference>
<gene>
    <name evidence="10" type="ORF">PYK22_02908</name>
</gene>
<dbReference type="CDD" id="cd21153">
    <property type="entry name" value="PUA_RlmI"/>
    <property type="match status" value="1"/>
</dbReference>
<name>A0A0B6X2V0_9BACT</name>
<keyword evidence="4 10" id="KW-0489">Methyltransferase</keyword>
<dbReference type="CDD" id="cd11572">
    <property type="entry name" value="RlmI_M_like"/>
    <property type="match status" value="1"/>
</dbReference>
<dbReference type="InterPro" id="IPR029063">
    <property type="entry name" value="SAM-dependent_MTases_sf"/>
</dbReference>
<dbReference type="PANTHER" id="PTHR42873">
    <property type="entry name" value="RIBOSOMAL RNA LARGE SUBUNIT METHYLTRANSFERASE"/>
    <property type="match status" value="1"/>
</dbReference>
<feature type="domain" description="PUA" evidence="9">
    <location>
        <begin position="5"/>
        <end position="87"/>
    </location>
</feature>
<evidence type="ECO:0000256" key="8">
    <source>
        <dbReference type="ARBA" id="ARBA00038091"/>
    </source>
</evidence>
<comment type="similarity">
    <text evidence="8">Belongs to the methyltransferase superfamily. RlmI family.</text>
</comment>
<protein>
    <submittedName>
        <fullName evidence="10">SAM-dependent methyltransferase</fullName>
        <ecNumber evidence="10">2.1.1.-</ecNumber>
    </submittedName>
</protein>
<organism evidence="10 11">
    <name type="scientific">Pyrinomonas methylaliphatogenes</name>
    <dbReference type="NCBI Taxonomy" id="454194"/>
    <lineage>
        <taxon>Bacteria</taxon>
        <taxon>Pseudomonadati</taxon>
        <taxon>Acidobacteriota</taxon>
        <taxon>Blastocatellia</taxon>
        <taxon>Blastocatellales</taxon>
        <taxon>Pyrinomonadaceae</taxon>
        <taxon>Pyrinomonas</taxon>
    </lineage>
</organism>
<dbReference type="EC" id="2.1.1.-" evidence="10"/>
<evidence type="ECO:0000256" key="2">
    <source>
        <dbReference type="ARBA" id="ARBA00022490"/>
    </source>
</evidence>
<dbReference type="InterPro" id="IPR015947">
    <property type="entry name" value="PUA-like_sf"/>
</dbReference>
<dbReference type="Pfam" id="PF17785">
    <property type="entry name" value="PUA_3"/>
    <property type="match status" value="1"/>
</dbReference>
<comment type="subcellular location">
    <subcellularLocation>
        <location evidence="1">Cytoplasm</location>
    </subcellularLocation>
</comment>
<keyword evidence="5 10" id="KW-0808">Transferase</keyword>
<evidence type="ECO:0000313" key="10">
    <source>
        <dbReference type="EMBL" id="CDM66869.1"/>
    </source>
</evidence>
<evidence type="ECO:0000256" key="5">
    <source>
        <dbReference type="ARBA" id="ARBA00022679"/>
    </source>
</evidence>
<evidence type="ECO:0000256" key="6">
    <source>
        <dbReference type="ARBA" id="ARBA00022691"/>
    </source>
</evidence>
<reference evidence="10 11" key="2">
    <citation type="submission" date="2015-01" db="EMBL/GenBank/DDBJ databases">
        <title>Complete genome sequence of Pyrinomonas methylaliphatogenes type strain K22T.</title>
        <authorList>
            <person name="Lee K.C.Y."/>
            <person name="Power J.F."/>
            <person name="Dunfield P.F."/>
            <person name="Morgan X.C."/>
            <person name="Huttenhower C."/>
            <person name="Stott M.B."/>
        </authorList>
    </citation>
    <scope>NUCLEOTIDE SEQUENCE [LARGE SCALE GENOMIC DNA]</scope>
    <source>
        <strain evidence="10 11">K22</strain>
    </source>
</reference>
<accession>A0A0B6X2V0</accession>